<evidence type="ECO:0000313" key="3">
    <source>
        <dbReference type="EMBL" id="WNQ09202.1"/>
    </source>
</evidence>
<proteinExistence type="inferred from homology"/>
<evidence type="ECO:0000256" key="1">
    <source>
        <dbReference type="ARBA" id="ARBA00038322"/>
    </source>
</evidence>
<protein>
    <submittedName>
        <fullName evidence="3">FAD-dependent oxidoreductase</fullName>
    </submittedName>
</protein>
<organism evidence="3 4">
    <name type="scientific">Paenibacillus aurantius</name>
    <dbReference type="NCBI Taxonomy" id="2918900"/>
    <lineage>
        <taxon>Bacteria</taxon>
        <taxon>Bacillati</taxon>
        <taxon>Bacillota</taxon>
        <taxon>Bacilli</taxon>
        <taxon>Bacillales</taxon>
        <taxon>Paenibacillaceae</taxon>
        <taxon>Paenibacillus</taxon>
    </lineage>
</organism>
<dbReference type="RefSeq" id="WP_315602971.1">
    <property type="nucleotide sequence ID" value="NZ_CP130318.1"/>
</dbReference>
<evidence type="ECO:0000313" key="4">
    <source>
        <dbReference type="Proteomes" id="UP001305702"/>
    </source>
</evidence>
<name>A0AA96L8Y8_9BACL</name>
<accession>A0AA96L8Y8</accession>
<dbReference type="PANTHER" id="PTHR43734:SF1">
    <property type="entry name" value="PHYTOENE DESATURASE"/>
    <property type="match status" value="1"/>
</dbReference>
<dbReference type="EMBL" id="CP130318">
    <property type="protein sequence ID" value="WNQ09202.1"/>
    <property type="molecule type" value="Genomic_DNA"/>
</dbReference>
<dbReference type="InterPro" id="IPR002937">
    <property type="entry name" value="Amino_oxidase"/>
</dbReference>
<dbReference type="Gene3D" id="3.90.660.50">
    <property type="match status" value="1"/>
</dbReference>
<gene>
    <name evidence="3" type="ORF">MJA45_16285</name>
</gene>
<keyword evidence="4" id="KW-1185">Reference proteome</keyword>
<dbReference type="PRINTS" id="PR00469">
    <property type="entry name" value="PNDRDTASEII"/>
</dbReference>
<dbReference type="PANTHER" id="PTHR43734">
    <property type="entry name" value="PHYTOENE DESATURASE"/>
    <property type="match status" value="1"/>
</dbReference>
<dbReference type="Gene3D" id="3.50.50.60">
    <property type="entry name" value="FAD/NAD(P)-binding domain"/>
    <property type="match status" value="1"/>
</dbReference>
<reference evidence="3 4" key="1">
    <citation type="submission" date="2022-02" db="EMBL/GenBank/DDBJ databases">
        <title>Paenibacillus sp. MBLB1776 Whole Genome Shotgun Sequencing.</title>
        <authorList>
            <person name="Hwang C.Y."/>
            <person name="Cho E.-S."/>
            <person name="Seo M.-J."/>
        </authorList>
    </citation>
    <scope>NUCLEOTIDE SEQUENCE [LARGE SCALE GENOMIC DNA]</scope>
    <source>
        <strain evidence="3 4">MBLB1776</strain>
    </source>
</reference>
<feature type="domain" description="Amine oxidase" evidence="2">
    <location>
        <begin position="14"/>
        <end position="416"/>
    </location>
</feature>
<dbReference type="KEGG" id="paun:MJA45_16285"/>
<dbReference type="AlphaFoldDB" id="A0AA96L8Y8"/>
<dbReference type="PRINTS" id="PR00368">
    <property type="entry name" value="FADPNR"/>
</dbReference>
<dbReference type="GO" id="GO:0016491">
    <property type="term" value="F:oxidoreductase activity"/>
    <property type="evidence" value="ECO:0007669"/>
    <property type="project" value="InterPro"/>
</dbReference>
<dbReference type="Proteomes" id="UP001305702">
    <property type="component" value="Chromosome"/>
</dbReference>
<dbReference type="InterPro" id="IPR036188">
    <property type="entry name" value="FAD/NAD-bd_sf"/>
</dbReference>
<dbReference type="SUPFAM" id="SSF51905">
    <property type="entry name" value="FAD/NAD(P)-binding domain"/>
    <property type="match status" value="1"/>
</dbReference>
<comment type="similarity">
    <text evidence="1">Belongs to the carotenoid/retinoid oxidoreductase family. CrtN subfamily.</text>
</comment>
<evidence type="ECO:0000259" key="2">
    <source>
        <dbReference type="Pfam" id="PF01593"/>
    </source>
</evidence>
<sequence>MQKYDVVVVGGGAAGLTAAIYAAKAGLRTLVIEKQKQVGGRAISVVKQGNYFNLGAHALYSGVALETFREWGLPLQGKQPSIEGYGIWKGKLYPLPFGVKAWAASSLFSWKGKWELASRIMKLAKLDARRYDSISVREWVESHIQDPMVRNFFYSLFRTASYVAAPDLLAAGPVLHQLQLSLKGVLYLDRGWGSLMDALSRLAEDQGVTIVTNTKVTAIDHEDGRLRQVRCEDGTRMDTSCVIMTTTPDMACRLVPQAEETALHTWKEQAVEITTACLDVALRRLPQPKQQFVYGIDQAVFLTNQSRAAHLSDTGAQVVSLIKYQGRQTDPDRDLRDLEQTLDLVQPGWRNELVARQYLPRITVSSDFMHRRRLENPGPAVPEIQGLYVAGDWVSHGEWLLDAAAASAKRAVDHILSYRNYGGVPAYEHRNAL</sequence>
<dbReference type="Pfam" id="PF01593">
    <property type="entry name" value="Amino_oxidase"/>
    <property type="match status" value="1"/>
</dbReference>